<dbReference type="Gene3D" id="3.40.630.90">
    <property type="match status" value="1"/>
</dbReference>
<dbReference type="InterPro" id="IPR016181">
    <property type="entry name" value="Acyl_CoA_acyltransferase"/>
</dbReference>
<dbReference type="SMR" id="O57768"/>
<dbReference type="Pfam" id="PF18014">
    <property type="entry name" value="Acetyltransf_18"/>
    <property type="match status" value="1"/>
</dbReference>
<gene>
    <name evidence="2" type="ordered locus">PH0012</name>
</gene>
<keyword evidence="3" id="KW-1185">Reference proteome</keyword>
<dbReference type="Proteomes" id="UP000000752">
    <property type="component" value="Chromosome"/>
</dbReference>
<dbReference type="EvolutionaryTrace" id="O57768"/>
<dbReference type="KEGG" id="pho:PH0012"/>
<reference evidence="2 3" key="1">
    <citation type="journal article" date="1998" name="DNA Res.">
        <title>Complete sequence and gene organization of the genome of a hyper-thermophilic archaebacterium, Pyrococcus horikoshii OT3.</title>
        <authorList>
            <person name="Kawarabayasi Y."/>
            <person name="Sawada M."/>
            <person name="Horikawa H."/>
            <person name="Haikawa Y."/>
            <person name="Hino Y."/>
            <person name="Yamamoto S."/>
            <person name="Sekine M."/>
            <person name="Baba S."/>
            <person name="Kosugi H."/>
            <person name="Hosoyama A."/>
            <person name="Nagai Y."/>
            <person name="Sakai M."/>
            <person name="Ogura K."/>
            <person name="Otuka R."/>
            <person name="Nakazawa H."/>
            <person name="Takamiya M."/>
            <person name="Ohfuku Y."/>
            <person name="Funahashi T."/>
            <person name="Tanaka T."/>
            <person name="Kudoh Y."/>
            <person name="Yamazaki J."/>
            <person name="Kushida N."/>
            <person name="Oguchi A."/>
            <person name="Aoki K."/>
            <person name="Nakamura Y."/>
            <person name="Robb T.F."/>
            <person name="Horikoshi K."/>
            <person name="Masuchi Y."/>
            <person name="Shizuya H."/>
            <person name="Kikuchi H."/>
        </authorList>
    </citation>
    <scope>NUCLEOTIDE SEQUENCE [LARGE SCALE GENOMIC DNA]</scope>
    <source>
        <strain evidence="3">ATCC 700860 / DSM 12428 / JCM 9974 / NBRC 100139 / OT-3</strain>
    </source>
</reference>
<reference evidence="4" key="2">
    <citation type="submission" date="2008-06" db="PDB data bank">
        <title>Crystal structure of A Putative Acetyltransferase (NP_142035.1) from PYROCOCCUS HORIKOSHII at 2.25 A resolution.</title>
        <authorList>
            <consortium name="Joint Center for Structural Genomics (JCSG)"/>
        </authorList>
    </citation>
    <scope>X-RAY CRYSTALLOGRAPHY (2.25 ANGSTROMS) IN COMPLEX WITH COA</scope>
</reference>
<dbReference type="PDB" id="3DDD">
    <property type="method" value="X-ray"/>
    <property type="resolution" value="2.25 A"/>
    <property type="chains" value="A=1-269"/>
</dbReference>
<dbReference type="PANTHER" id="PTHR47237:SF2">
    <property type="entry name" value="BLL4206 PROTEIN"/>
    <property type="match status" value="1"/>
</dbReference>
<feature type="binding site" evidence="4">
    <location>
        <position position="86"/>
    </location>
    <ligand>
        <name>CoA</name>
        <dbReference type="ChEBI" id="CHEBI:57287"/>
    </ligand>
</feature>
<dbReference type="InterPro" id="IPR000182">
    <property type="entry name" value="GNAT_dom"/>
</dbReference>
<dbReference type="PDBsum" id="3DDD"/>
<dbReference type="EnsemblBacteria" id="BAA29080">
    <property type="protein sequence ID" value="BAA29080"/>
    <property type="gene ID" value="BAA29080"/>
</dbReference>
<organism evidence="2 3">
    <name type="scientific">Pyrococcus horikoshii (strain ATCC 700860 / DSM 12428 / JCM 9974 / NBRC 100139 / OT-3)</name>
    <dbReference type="NCBI Taxonomy" id="70601"/>
    <lineage>
        <taxon>Archaea</taxon>
        <taxon>Methanobacteriati</taxon>
        <taxon>Methanobacteriota</taxon>
        <taxon>Thermococci</taxon>
        <taxon>Thermococcales</taxon>
        <taxon>Thermococcaceae</taxon>
        <taxon>Pyrococcus</taxon>
    </lineage>
</organism>
<feature type="domain" description="N-acetyltransferase" evidence="1">
    <location>
        <begin position="1"/>
        <end position="137"/>
    </location>
</feature>
<feature type="binding site" evidence="4">
    <location>
        <position position="108"/>
    </location>
    <ligand>
        <name>CoA</name>
        <dbReference type="ChEBI" id="CHEBI:57287"/>
    </ligand>
</feature>
<name>O57768_PYRHO</name>
<dbReference type="PROSITE" id="PS51186">
    <property type="entry name" value="GNAT"/>
    <property type="match status" value="1"/>
</dbReference>
<dbReference type="SUPFAM" id="SSF55729">
    <property type="entry name" value="Acyl-CoA N-acyltransferases (Nat)"/>
    <property type="match status" value="1"/>
</dbReference>
<dbReference type="eggNOG" id="arCOG05161">
    <property type="taxonomic scope" value="Archaea"/>
</dbReference>
<feature type="binding site" evidence="4">
    <location>
        <position position="85"/>
    </location>
    <ligand>
        <name>CoA</name>
        <dbReference type="ChEBI" id="CHEBI:57287"/>
    </ligand>
</feature>
<dbReference type="RefSeq" id="WP_010884132.1">
    <property type="nucleotide sequence ID" value="NC_000961.1"/>
</dbReference>
<dbReference type="Gene3D" id="3.40.630.30">
    <property type="match status" value="1"/>
</dbReference>
<dbReference type="GeneID" id="1443914"/>
<dbReference type="GO" id="GO:0016747">
    <property type="term" value="F:acyltransferase activity, transferring groups other than amino-acyl groups"/>
    <property type="evidence" value="ECO:0007669"/>
    <property type="project" value="InterPro"/>
</dbReference>
<feature type="binding site" evidence="4">
    <location>
        <position position="117"/>
    </location>
    <ligand>
        <name>CoA</name>
        <dbReference type="ChEBI" id="CHEBI:57287"/>
    </ligand>
</feature>
<keyword evidence="4" id="KW-0002">3D-structure</keyword>
<dbReference type="InterPro" id="IPR041496">
    <property type="entry name" value="YitH/HolE_GNAT"/>
</dbReference>
<dbReference type="CDD" id="cd04301">
    <property type="entry name" value="NAT_SF"/>
    <property type="match status" value="1"/>
</dbReference>
<feature type="binding site" evidence="4">
    <location>
        <position position="83"/>
    </location>
    <ligand>
        <name>CoA</name>
        <dbReference type="ChEBI" id="CHEBI:57287"/>
    </ligand>
</feature>
<dbReference type="InterPro" id="IPR052729">
    <property type="entry name" value="Acyl/Acetyltrans_Enzymes"/>
</dbReference>
<protein>
    <recommendedName>
        <fullName evidence="1">N-acetyltransferase domain-containing protein</fullName>
    </recommendedName>
</protein>
<evidence type="ECO:0000313" key="2">
    <source>
        <dbReference type="EMBL" id="BAA29080.1"/>
    </source>
</evidence>
<feature type="binding site" evidence="4">
    <location>
        <position position="81"/>
    </location>
    <ligand>
        <name>CoA</name>
        <dbReference type="ChEBI" id="CHEBI:57287"/>
    </ligand>
</feature>
<proteinExistence type="evidence at protein level"/>
<dbReference type="PIR" id="A71219">
    <property type="entry name" value="A71219"/>
</dbReference>
<evidence type="ECO:0000259" key="1">
    <source>
        <dbReference type="PROSITE" id="PS51186"/>
    </source>
</evidence>
<evidence type="ECO:0007829" key="4">
    <source>
        <dbReference type="PDB" id="3DDD"/>
    </source>
</evidence>
<accession>O57768</accession>
<feature type="binding site" evidence="4">
    <location>
        <position position="75"/>
    </location>
    <ligand>
        <name>CoA</name>
        <dbReference type="ChEBI" id="CHEBI:57287"/>
    </ligand>
</feature>
<evidence type="ECO:0000313" key="3">
    <source>
        <dbReference type="Proteomes" id="UP000000752"/>
    </source>
</evidence>
<dbReference type="STRING" id="70601.gene:9376919"/>
<dbReference type="PANTHER" id="PTHR47237">
    <property type="entry name" value="SLL0310 PROTEIN"/>
    <property type="match status" value="1"/>
</dbReference>
<sequence>MIIRYATPDDIEDMVSIFIDAYNFPGPRESVKSSFEISLEVQPDGCLLAFLKDEPVGMGCIFFYNKQAWIGLMGVKKAYQRRGIGTEVFRRLLEIGRRKVDTIRLDASSQGYGLYKKFKFVDEYRTVRYELMERPIKRVEGVVEVNKIPNWVKEIDKKAFGDDRIRVLEAYMRRGARLLCAENEGFGLVYRGKIGPLVADSPRVAEKILLKAFQLGAREIIIPEVNKDALELIKIFKPSQVTSCMRMRLGSKIEEKVDIYYGILAYAKG</sequence>
<dbReference type="EMBL" id="BA000001">
    <property type="protein sequence ID" value="BAA29080.1"/>
    <property type="molecule type" value="Genomic_DNA"/>
</dbReference>
<dbReference type="Pfam" id="PF00583">
    <property type="entry name" value="Acetyltransf_1"/>
    <property type="match status" value="1"/>
</dbReference>
<dbReference type="AlphaFoldDB" id="O57768"/>